<dbReference type="Proteomes" id="UP000430564">
    <property type="component" value="Unassembled WGS sequence"/>
</dbReference>
<dbReference type="EMBL" id="WEHX01000047">
    <property type="protein sequence ID" value="KAB7658298.1"/>
    <property type="molecule type" value="Genomic_DNA"/>
</dbReference>
<dbReference type="AlphaFoldDB" id="A0A6I1EJC1"/>
<organism evidence="1 2">
    <name type="scientific">Sutterella seckii</name>
    <dbReference type="NCBI Taxonomy" id="1944635"/>
    <lineage>
        <taxon>Bacteria</taxon>
        <taxon>Pseudomonadati</taxon>
        <taxon>Pseudomonadota</taxon>
        <taxon>Betaproteobacteria</taxon>
        <taxon>Burkholderiales</taxon>
        <taxon>Sutterellaceae</taxon>
        <taxon>Sutterella</taxon>
    </lineage>
</organism>
<protein>
    <submittedName>
        <fullName evidence="1">Uncharacterized protein</fullName>
    </submittedName>
</protein>
<reference evidence="1 2" key="1">
    <citation type="submission" date="2019-10" db="EMBL/GenBank/DDBJ databases">
        <title>Genome diversity of Sutterella seckii.</title>
        <authorList>
            <person name="Chaplin A.V."/>
            <person name="Sokolova S.R."/>
            <person name="Mosin K.A."/>
            <person name="Ivanova E.L."/>
            <person name="Kochetkova T.O."/>
            <person name="Goltsov A.Y."/>
            <person name="Trofimov D.Y."/>
            <person name="Efimov B.A."/>
        </authorList>
    </citation>
    <scope>NUCLEOTIDE SEQUENCE [LARGE SCALE GENOMIC DNA]</scope>
    <source>
        <strain evidence="1 2">ASD393</strain>
    </source>
</reference>
<proteinExistence type="predicted"/>
<comment type="caution">
    <text evidence="1">The sequence shown here is derived from an EMBL/GenBank/DDBJ whole genome shotgun (WGS) entry which is preliminary data.</text>
</comment>
<sequence>MMMRAFRAVDVLSERSLPARPKKGGFKQSLTGFREEGRPRRIVVRGCRMGASPGHLRQNIHPALSPLTHASFTAPGGESCGIMNLTGKRRGSAHFESAPDSRLPMDFQTDETLLMLTLSFRGRHHHHT</sequence>
<evidence type="ECO:0000313" key="2">
    <source>
        <dbReference type="Proteomes" id="UP000430564"/>
    </source>
</evidence>
<evidence type="ECO:0000313" key="1">
    <source>
        <dbReference type="EMBL" id="KAB7658298.1"/>
    </source>
</evidence>
<accession>A0A6I1EJC1</accession>
<gene>
    <name evidence="1" type="ORF">GBM95_07485</name>
</gene>
<name>A0A6I1EJC1_9BURK</name>